<reference evidence="1" key="1">
    <citation type="journal article" date="2020" name="bioRxiv">
        <title>Hybrid origin of Populus tomentosa Carr. identified through genome sequencing and phylogenomic analysis.</title>
        <authorList>
            <person name="An X."/>
            <person name="Gao K."/>
            <person name="Chen Z."/>
            <person name="Li J."/>
            <person name="Yang X."/>
            <person name="Yang X."/>
            <person name="Zhou J."/>
            <person name="Guo T."/>
            <person name="Zhao T."/>
            <person name="Huang S."/>
            <person name="Miao D."/>
            <person name="Khan W.U."/>
            <person name="Rao P."/>
            <person name="Ye M."/>
            <person name="Lei B."/>
            <person name="Liao W."/>
            <person name="Wang J."/>
            <person name="Ji L."/>
            <person name="Li Y."/>
            <person name="Guo B."/>
            <person name="Mustafa N.S."/>
            <person name="Li S."/>
            <person name="Yun Q."/>
            <person name="Keller S.R."/>
            <person name="Mao J."/>
            <person name="Zhang R."/>
            <person name="Strauss S.H."/>
        </authorList>
    </citation>
    <scope>NUCLEOTIDE SEQUENCE</scope>
    <source>
        <strain evidence="1">GM15</strain>
        <tissue evidence="1">Leaf</tissue>
    </source>
</reference>
<protein>
    <submittedName>
        <fullName evidence="1">Uncharacterized protein</fullName>
    </submittedName>
</protein>
<dbReference type="Proteomes" id="UP000886885">
    <property type="component" value="Chromosome 12A"/>
</dbReference>
<accession>A0A8X7YNE9</accession>
<dbReference type="EMBL" id="JAAWWB010000023">
    <property type="protein sequence ID" value="KAG6754181.1"/>
    <property type="molecule type" value="Genomic_DNA"/>
</dbReference>
<dbReference type="AlphaFoldDB" id="A0A8X7YNE9"/>
<name>A0A8X7YNE9_POPTO</name>
<proteinExistence type="predicted"/>
<sequence>MGEKNEKSCRGNEPALAISFARLDADSTENDFTYYRKEQEAQDRKSTTTREDITAKLDPKDYSYNELPRHTIGLAPWLTQRDANQEETEEGTL</sequence>
<organism evidence="1 2">
    <name type="scientific">Populus tomentosa</name>
    <name type="common">Chinese white poplar</name>
    <dbReference type="NCBI Taxonomy" id="118781"/>
    <lineage>
        <taxon>Eukaryota</taxon>
        <taxon>Viridiplantae</taxon>
        <taxon>Streptophyta</taxon>
        <taxon>Embryophyta</taxon>
        <taxon>Tracheophyta</taxon>
        <taxon>Spermatophyta</taxon>
        <taxon>Magnoliopsida</taxon>
        <taxon>eudicotyledons</taxon>
        <taxon>Gunneridae</taxon>
        <taxon>Pentapetalae</taxon>
        <taxon>rosids</taxon>
        <taxon>fabids</taxon>
        <taxon>Malpighiales</taxon>
        <taxon>Salicaceae</taxon>
        <taxon>Saliceae</taxon>
        <taxon>Populus</taxon>
    </lineage>
</organism>
<keyword evidence="2" id="KW-1185">Reference proteome</keyword>
<evidence type="ECO:0000313" key="2">
    <source>
        <dbReference type="Proteomes" id="UP000886885"/>
    </source>
</evidence>
<gene>
    <name evidence="1" type="ORF">POTOM_042192</name>
</gene>
<evidence type="ECO:0000313" key="1">
    <source>
        <dbReference type="EMBL" id="KAG6754181.1"/>
    </source>
</evidence>
<comment type="caution">
    <text evidence="1">The sequence shown here is derived from an EMBL/GenBank/DDBJ whole genome shotgun (WGS) entry which is preliminary data.</text>
</comment>